<dbReference type="KEGG" id="bco:Bcell_1705"/>
<keyword evidence="1" id="KW-0812">Transmembrane</keyword>
<evidence type="ECO:0000256" key="1">
    <source>
        <dbReference type="SAM" id="Phobius"/>
    </source>
</evidence>
<reference evidence="3 4" key="1">
    <citation type="submission" date="2010-12" db="EMBL/GenBank/DDBJ databases">
        <title>Complete sequence of Bacillus cellulosilyticus DSM 2522.</title>
        <authorList>
            <consortium name="US DOE Joint Genome Institute"/>
            <person name="Lucas S."/>
            <person name="Copeland A."/>
            <person name="Lapidus A."/>
            <person name="Cheng J.-F."/>
            <person name="Bruce D."/>
            <person name="Goodwin L."/>
            <person name="Pitluck S."/>
            <person name="Chertkov O."/>
            <person name="Detter J.C."/>
            <person name="Han C."/>
            <person name="Tapia R."/>
            <person name="Land M."/>
            <person name="Hauser L."/>
            <person name="Jeffries C."/>
            <person name="Kyrpides N."/>
            <person name="Ivanova N."/>
            <person name="Mikhailova N."/>
            <person name="Brumm P."/>
            <person name="Mead D."/>
            <person name="Woyke T."/>
        </authorList>
    </citation>
    <scope>NUCLEOTIDE SEQUENCE [LARGE SCALE GENOMIC DNA]</scope>
    <source>
        <strain evidence="4">ATCC 21833 / DSM 2522 / FERM P-1141 / JCM 9156 / N-4</strain>
    </source>
</reference>
<organism evidence="3 4">
    <name type="scientific">Evansella cellulosilytica (strain ATCC 21833 / DSM 2522 / FERM P-1141 / JCM 9156 / N-4)</name>
    <name type="common">Bacillus cellulosilyticus</name>
    <dbReference type="NCBI Taxonomy" id="649639"/>
    <lineage>
        <taxon>Bacteria</taxon>
        <taxon>Bacillati</taxon>
        <taxon>Bacillota</taxon>
        <taxon>Bacilli</taxon>
        <taxon>Bacillales</taxon>
        <taxon>Bacillaceae</taxon>
        <taxon>Evansella</taxon>
    </lineage>
</organism>
<keyword evidence="1" id="KW-0472">Membrane</keyword>
<feature type="transmembrane region" description="Helical" evidence="1">
    <location>
        <begin position="363"/>
        <end position="384"/>
    </location>
</feature>
<feature type="transmembrane region" description="Helical" evidence="1">
    <location>
        <begin position="332"/>
        <end position="351"/>
    </location>
</feature>
<dbReference type="STRING" id="649639.Bcell_1705"/>
<feature type="transmembrane region" description="Helical" evidence="1">
    <location>
        <begin position="308"/>
        <end position="326"/>
    </location>
</feature>
<keyword evidence="1" id="KW-1133">Transmembrane helix</keyword>
<proteinExistence type="predicted"/>
<dbReference type="AlphaFoldDB" id="E6TXP2"/>
<feature type="transmembrane region" description="Helical" evidence="1">
    <location>
        <begin position="133"/>
        <end position="150"/>
    </location>
</feature>
<dbReference type="eggNOG" id="ENOG502Z7PW">
    <property type="taxonomic scope" value="Bacteria"/>
</dbReference>
<dbReference type="NCBIfam" id="TIGR02829">
    <property type="entry name" value="spore_III_AE"/>
    <property type="match status" value="1"/>
</dbReference>
<sequence length="393" mass="43283" precursor="true">MMIKKSVFALIFLVTLFLLPFPVLAEESVQQEDELIERQLERLGIDEIRQFWDDVRHEYEGFLPESQRGSFMDFVTGDKQFSVGEWVNGFIRFLFHEIFANGVLLGTLVLLAVFSMILSQLQQAFEQHTISKVAYAITYMVLLIIALNSFRVTMEFAERTIEVMSNFMVSIVPILLVLMASSGSVTSVALFHPIVMFLVHTSGIFVQYVVLPLLFLSTLLYIISTMTDHYKVTKLAQFLRNIAVGSLGIFLTVFLGVLSVQGATAAIADGIAIRTAKFVTGNFVPVVGRMFTDAADTVMGASVLLKNTVGVVGLVILLLICSFPALKVLSVAIIYTFTAAILQPLGGGPIIKCLSIIGKQMLFVFGALAAVSLMFFLSITIIVISGNLSLMMR</sequence>
<keyword evidence="2" id="KW-0732">Signal</keyword>
<protein>
    <submittedName>
        <fullName evidence="3">Stage III sporulation protein AE</fullName>
    </submittedName>
</protein>
<keyword evidence="4" id="KW-1185">Reference proteome</keyword>
<dbReference type="OrthoDB" id="2373222at2"/>
<dbReference type="InterPro" id="IPR014194">
    <property type="entry name" value="Spore_III_AE"/>
</dbReference>
<feature type="transmembrane region" description="Helical" evidence="1">
    <location>
        <begin position="243"/>
        <end position="268"/>
    </location>
</feature>
<feature type="chain" id="PRO_5003211909" evidence="2">
    <location>
        <begin position="26"/>
        <end position="393"/>
    </location>
</feature>
<feature type="transmembrane region" description="Helical" evidence="1">
    <location>
        <begin position="98"/>
        <end position="121"/>
    </location>
</feature>
<dbReference type="Proteomes" id="UP000001401">
    <property type="component" value="Chromosome"/>
</dbReference>
<evidence type="ECO:0000256" key="2">
    <source>
        <dbReference type="SAM" id="SignalP"/>
    </source>
</evidence>
<gene>
    <name evidence="3" type="ordered locus">Bcell_1705</name>
</gene>
<evidence type="ECO:0000313" key="4">
    <source>
        <dbReference type="Proteomes" id="UP000001401"/>
    </source>
</evidence>
<dbReference type="Pfam" id="PF09546">
    <property type="entry name" value="Spore_III_AE"/>
    <property type="match status" value="1"/>
</dbReference>
<feature type="signal peptide" evidence="2">
    <location>
        <begin position="1"/>
        <end position="25"/>
    </location>
</feature>
<evidence type="ECO:0000313" key="3">
    <source>
        <dbReference type="EMBL" id="ADU29968.1"/>
    </source>
</evidence>
<feature type="transmembrane region" description="Helical" evidence="1">
    <location>
        <begin position="203"/>
        <end position="223"/>
    </location>
</feature>
<dbReference type="RefSeq" id="WP_013488305.1">
    <property type="nucleotide sequence ID" value="NC_014829.1"/>
</dbReference>
<dbReference type="EMBL" id="CP002394">
    <property type="protein sequence ID" value="ADU29968.1"/>
    <property type="molecule type" value="Genomic_DNA"/>
</dbReference>
<accession>E6TXP2</accession>
<name>E6TXP2_EVAC2</name>
<dbReference type="HOGENOM" id="CLU_046838_1_1_9"/>
<feature type="transmembrane region" description="Helical" evidence="1">
    <location>
        <begin position="170"/>
        <end position="191"/>
    </location>
</feature>